<sequence>MKIAVIGYSASGKSTLAARLGEMTGCPVLFLDKVQFLPGWQERDRAEARGMVEDFLNENRERGWVIDGNYANFHQERRMAEADLIFFMDFPRRICLPQALYRNWKYKGRARESIAEGCDEKMDLEFLLWILRDGRSRERRQQFRDLMERYPRKVVVLKRRRDVRHCLELLVRLAAENQNRDRTGKITGNEELR</sequence>
<evidence type="ECO:0000313" key="2">
    <source>
        <dbReference type="Proteomes" id="UP000283880"/>
    </source>
</evidence>
<dbReference type="Gene3D" id="3.40.50.300">
    <property type="entry name" value="P-loop containing nucleotide triphosphate hydrolases"/>
    <property type="match status" value="1"/>
</dbReference>
<reference evidence="1 2" key="1">
    <citation type="submission" date="2018-08" db="EMBL/GenBank/DDBJ databases">
        <title>A genome reference for cultivated species of the human gut microbiota.</title>
        <authorList>
            <person name="Zou Y."/>
            <person name="Xue W."/>
            <person name="Luo G."/>
        </authorList>
    </citation>
    <scope>NUCLEOTIDE SEQUENCE [LARGE SCALE GENOMIC DNA]</scope>
    <source>
        <strain evidence="1 2">AF04-15</strain>
    </source>
</reference>
<dbReference type="EMBL" id="QSBM01000012">
    <property type="protein sequence ID" value="RGX27759.1"/>
    <property type="molecule type" value="Genomic_DNA"/>
</dbReference>
<name>A0A413FD17_9FIRM</name>
<dbReference type="PANTHER" id="PTHR37816:SF3">
    <property type="entry name" value="MODULATES DNA TOPOLOGY"/>
    <property type="match status" value="1"/>
</dbReference>
<dbReference type="PANTHER" id="PTHR37816">
    <property type="entry name" value="YALI0E33011P"/>
    <property type="match status" value="1"/>
</dbReference>
<protein>
    <submittedName>
        <fullName evidence="1">DNA topology modulation protein FlaR</fullName>
    </submittedName>
</protein>
<dbReference type="InterPro" id="IPR052922">
    <property type="entry name" value="Cytidylate_Kinase-2"/>
</dbReference>
<dbReference type="AlphaFoldDB" id="A0A413FD17"/>
<proteinExistence type="predicted"/>
<dbReference type="SUPFAM" id="SSF52540">
    <property type="entry name" value="P-loop containing nucleoside triphosphate hydrolases"/>
    <property type="match status" value="1"/>
</dbReference>
<gene>
    <name evidence="1" type="ORF">DWV29_15585</name>
</gene>
<dbReference type="OrthoDB" id="1201990at2"/>
<accession>A0A413FD17</accession>
<evidence type="ECO:0000313" key="1">
    <source>
        <dbReference type="EMBL" id="RGX27759.1"/>
    </source>
</evidence>
<organism evidence="1 2">
    <name type="scientific">Enterocloster asparagiformis</name>
    <dbReference type="NCBI Taxonomy" id="333367"/>
    <lineage>
        <taxon>Bacteria</taxon>
        <taxon>Bacillati</taxon>
        <taxon>Bacillota</taxon>
        <taxon>Clostridia</taxon>
        <taxon>Lachnospirales</taxon>
        <taxon>Lachnospiraceae</taxon>
        <taxon>Enterocloster</taxon>
    </lineage>
</organism>
<comment type="caution">
    <text evidence="1">The sequence shown here is derived from an EMBL/GenBank/DDBJ whole genome shotgun (WGS) entry which is preliminary data.</text>
</comment>
<dbReference type="InterPro" id="IPR027417">
    <property type="entry name" value="P-loop_NTPase"/>
</dbReference>
<dbReference type="RefSeq" id="WP_007708292.1">
    <property type="nucleotide sequence ID" value="NZ_JAWRJJ010000281.1"/>
</dbReference>
<dbReference type="Proteomes" id="UP000283880">
    <property type="component" value="Unassembled WGS sequence"/>
</dbReference>